<organism evidence="1 2">
    <name type="scientific">Bauhinia variegata</name>
    <name type="common">Purple orchid tree</name>
    <name type="synonym">Phanera variegata</name>
    <dbReference type="NCBI Taxonomy" id="167791"/>
    <lineage>
        <taxon>Eukaryota</taxon>
        <taxon>Viridiplantae</taxon>
        <taxon>Streptophyta</taxon>
        <taxon>Embryophyta</taxon>
        <taxon>Tracheophyta</taxon>
        <taxon>Spermatophyta</taxon>
        <taxon>Magnoliopsida</taxon>
        <taxon>eudicotyledons</taxon>
        <taxon>Gunneridae</taxon>
        <taxon>Pentapetalae</taxon>
        <taxon>rosids</taxon>
        <taxon>fabids</taxon>
        <taxon>Fabales</taxon>
        <taxon>Fabaceae</taxon>
        <taxon>Cercidoideae</taxon>
        <taxon>Cercideae</taxon>
        <taxon>Bauhiniinae</taxon>
        <taxon>Bauhinia</taxon>
    </lineage>
</organism>
<dbReference type="Proteomes" id="UP000828941">
    <property type="component" value="Chromosome 8"/>
</dbReference>
<protein>
    <submittedName>
        <fullName evidence="1">Uncharacterized protein</fullName>
    </submittedName>
</protein>
<evidence type="ECO:0000313" key="1">
    <source>
        <dbReference type="EMBL" id="KAI4329424.1"/>
    </source>
</evidence>
<name>A0ACB9N192_BAUVA</name>
<sequence length="370" mass="39455">MKLTVKTLKGSHFEISVQPSDTVMAVKKNIEDIQGKNNYPCGQQLLIHNGKVLKDETTLADNKVSEDGFLVVMLSKSKASGSSGALSSQPANSPPPTVSTSNPTPAPELPVQTQAARDSTPAADSTTANAVPTDNYGQAASNLVAGSNLEQTIQQIMDMGGGSWDRETVTRALRAAYNNPERAVDYLYSGIPEATSVPVAHYPASQTTETGGATAGAVSGGPNSSPLNMFPEETISGAGAGLGSLDFLRNNPQFQALRSMVQSNPQILQPVLQELGKQNPHLLRLIQEHHAEFLQLINEPVEGSEGDIFDQQEQDMPHAINVTPAEQEAIGRLEAMGFDRASVIEAFLACDRDEQLAANYLLENAGDFED</sequence>
<evidence type="ECO:0000313" key="2">
    <source>
        <dbReference type="Proteomes" id="UP000828941"/>
    </source>
</evidence>
<dbReference type="EMBL" id="CM039433">
    <property type="protein sequence ID" value="KAI4329424.1"/>
    <property type="molecule type" value="Genomic_DNA"/>
</dbReference>
<reference evidence="1 2" key="1">
    <citation type="journal article" date="2022" name="DNA Res.">
        <title>Chromosomal-level genome assembly of the orchid tree Bauhinia variegata (Leguminosae; Cercidoideae) supports the allotetraploid origin hypothesis of Bauhinia.</title>
        <authorList>
            <person name="Zhong Y."/>
            <person name="Chen Y."/>
            <person name="Zheng D."/>
            <person name="Pang J."/>
            <person name="Liu Y."/>
            <person name="Luo S."/>
            <person name="Meng S."/>
            <person name="Qian L."/>
            <person name="Wei D."/>
            <person name="Dai S."/>
            <person name="Zhou R."/>
        </authorList>
    </citation>
    <scope>NUCLEOTIDE SEQUENCE [LARGE SCALE GENOMIC DNA]</scope>
    <source>
        <strain evidence="1">BV-YZ2020</strain>
    </source>
</reference>
<accession>A0ACB9N192</accession>
<comment type="caution">
    <text evidence="1">The sequence shown here is derived from an EMBL/GenBank/DDBJ whole genome shotgun (WGS) entry which is preliminary data.</text>
</comment>
<keyword evidence="2" id="KW-1185">Reference proteome</keyword>
<gene>
    <name evidence="1" type="ORF">L6164_021689</name>
</gene>
<proteinExistence type="predicted"/>